<dbReference type="EMBL" id="FQXV01000007">
    <property type="protein sequence ID" value="SHI06642.1"/>
    <property type="molecule type" value="Genomic_DNA"/>
</dbReference>
<dbReference type="Proteomes" id="UP000183995">
    <property type="component" value="Unassembled WGS sequence"/>
</dbReference>
<evidence type="ECO:0000256" key="7">
    <source>
        <dbReference type="ARBA" id="ARBA00023136"/>
    </source>
</evidence>
<feature type="transmembrane region" description="Helical" evidence="8">
    <location>
        <begin position="299"/>
        <end position="318"/>
    </location>
</feature>
<dbReference type="Pfam" id="PF01594">
    <property type="entry name" value="AI-2E_transport"/>
    <property type="match status" value="1"/>
</dbReference>
<protein>
    <submittedName>
        <fullName evidence="9">Predicted PurR-regulated permease PerM</fullName>
    </submittedName>
</protein>
<evidence type="ECO:0000256" key="5">
    <source>
        <dbReference type="ARBA" id="ARBA00022692"/>
    </source>
</evidence>
<feature type="transmembrane region" description="Helical" evidence="8">
    <location>
        <begin position="330"/>
        <end position="360"/>
    </location>
</feature>
<evidence type="ECO:0000313" key="10">
    <source>
        <dbReference type="Proteomes" id="UP000183995"/>
    </source>
</evidence>
<accession>A0A1M5Y3R3</accession>
<feature type="transmembrane region" description="Helical" evidence="8">
    <location>
        <begin position="240"/>
        <end position="259"/>
    </location>
</feature>
<evidence type="ECO:0000256" key="3">
    <source>
        <dbReference type="ARBA" id="ARBA00022448"/>
    </source>
</evidence>
<gene>
    <name evidence="9" type="ORF">SAMN02745823_02196</name>
</gene>
<keyword evidence="6 8" id="KW-1133">Transmembrane helix</keyword>
<dbReference type="RefSeq" id="WP_073078827.1">
    <property type="nucleotide sequence ID" value="NZ_FQXV01000007.1"/>
</dbReference>
<dbReference type="PANTHER" id="PTHR21716:SF53">
    <property type="entry name" value="PERMEASE PERM-RELATED"/>
    <property type="match status" value="1"/>
</dbReference>
<name>A0A1M5Y3R3_9FIRM</name>
<keyword evidence="4" id="KW-1003">Cell membrane</keyword>
<proteinExistence type="inferred from homology"/>
<comment type="similarity">
    <text evidence="2">Belongs to the autoinducer-2 exporter (AI-2E) (TC 2.A.86) family.</text>
</comment>
<reference evidence="9 10" key="1">
    <citation type="submission" date="2016-11" db="EMBL/GenBank/DDBJ databases">
        <authorList>
            <person name="Jaros S."/>
            <person name="Januszkiewicz K."/>
            <person name="Wedrychowicz H."/>
        </authorList>
    </citation>
    <scope>NUCLEOTIDE SEQUENCE [LARGE SCALE GENOMIC DNA]</scope>
    <source>
        <strain evidence="9 10">DSM 10068</strain>
    </source>
</reference>
<keyword evidence="7 8" id="KW-0472">Membrane</keyword>
<evidence type="ECO:0000256" key="1">
    <source>
        <dbReference type="ARBA" id="ARBA00004651"/>
    </source>
</evidence>
<dbReference type="InterPro" id="IPR002549">
    <property type="entry name" value="AI-2E-like"/>
</dbReference>
<organism evidence="9 10">
    <name type="scientific">Sporobacter termitidis DSM 10068</name>
    <dbReference type="NCBI Taxonomy" id="1123282"/>
    <lineage>
        <taxon>Bacteria</taxon>
        <taxon>Bacillati</taxon>
        <taxon>Bacillota</taxon>
        <taxon>Clostridia</taxon>
        <taxon>Eubacteriales</taxon>
        <taxon>Oscillospiraceae</taxon>
        <taxon>Sporobacter</taxon>
    </lineage>
</organism>
<dbReference type="OrthoDB" id="9793390at2"/>
<keyword evidence="5 8" id="KW-0812">Transmembrane</keyword>
<evidence type="ECO:0000313" key="9">
    <source>
        <dbReference type="EMBL" id="SHI06642.1"/>
    </source>
</evidence>
<sequence length="379" mass="41398">MNEKKRERRLLKYLVWFVVAVLVVIYFQQGLSVMASLLKICSPLILGCVLAFALNIVLKMLEKIYFPRSGKAIVIRSRRLVCTLLSIILIAGILALVIVLVVPEFLRALTLIANEIPVYFESLKNWLLKYSDQFPIIADTLEGLNIDWNSTLKEFVLYALSGVGSIFNSTITFISTLGSGIVNVVIGVIFAVFILLQKEKLQDQLQRVMRLVLKETRVDKINGVFSVANRTFAHFVSGQCLEAVILGGLCILGMLIFGFPYAPMIGAVIGITALIPMVGAFIGAGIGAFMILTVDPMKALFFIIFIIVLQQIESNLIYPKVVGASVGLPGIWVLAAIILGGGIGGILGMMVAVPVAATLYKLLQAKVRRDVPVPKAEET</sequence>
<dbReference type="AlphaFoldDB" id="A0A1M5Y3R3"/>
<feature type="transmembrane region" description="Helical" evidence="8">
    <location>
        <begin position="37"/>
        <end position="58"/>
    </location>
</feature>
<feature type="transmembrane region" description="Helical" evidence="8">
    <location>
        <begin position="12"/>
        <end position="31"/>
    </location>
</feature>
<evidence type="ECO:0000256" key="4">
    <source>
        <dbReference type="ARBA" id="ARBA00022475"/>
    </source>
</evidence>
<keyword evidence="10" id="KW-1185">Reference proteome</keyword>
<keyword evidence="3" id="KW-0813">Transport</keyword>
<evidence type="ECO:0000256" key="6">
    <source>
        <dbReference type="ARBA" id="ARBA00022989"/>
    </source>
</evidence>
<dbReference type="STRING" id="1123282.SAMN02745823_02196"/>
<feature type="transmembrane region" description="Helical" evidence="8">
    <location>
        <begin position="171"/>
        <end position="196"/>
    </location>
</feature>
<dbReference type="PRINTS" id="PR00173">
    <property type="entry name" value="EDTRNSPORT"/>
</dbReference>
<dbReference type="GO" id="GO:0005886">
    <property type="term" value="C:plasma membrane"/>
    <property type="evidence" value="ECO:0007669"/>
    <property type="project" value="UniProtKB-SubCell"/>
</dbReference>
<comment type="subcellular location">
    <subcellularLocation>
        <location evidence="1">Cell membrane</location>
        <topology evidence="1">Multi-pass membrane protein</topology>
    </subcellularLocation>
</comment>
<dbReference type="PANTHER" id="PTHR21716">
    <property type="entry name" value="TRANSMEMBRANE PROTEIN"/>
    <property type="match status" value="1"/>
</dbReference>
<evidence type="ECO:0000256" key="2">
    <source>
        <dbReference type="ARBA" id="ARBA00009773"/>
    </source>
</evidence>
<feature type="transmembrane region" description="Helical" evidence="8">
    <location>
        <begin position="265"/>
        <end position="292"/>
    </location>
</feature>
<dbReference type="GO" id="GO:0055085">
    <property type="term" value="P:transmembrane transport"/>
    <property type="evidence" value="ECO:0007669"/>
    <property type="project" value="TreeGrafter"/>
</dbReference>
<feature type="transmembrane region" description="Helical" evidence="8">
    <location>
        <begin position="79"/>
        <end position="102"/>
    </location>
</feature>
<evidence type="ECO:0000256" key="8">
    <source>
        <dbReference type="SAM" id="Phobius"/>
    </source>
</evidence>